<dbReference type="KEGG" id="ptkz:JDV02_006283"/>
<gene>
    <name evidence="1" type="ORF">JDV02_006283</name>
</gene>
<dbReference type="GeneID" id="72068232"/>
<protein>
    <submittedName>
        <fullName evidence="1">Uncharacterized protein</fullName>
    </submittedName>
</protein>
<dbReference type="EMBL" id="CP086358">
    <property type="protein sequence ID" value="UNI20166.1"/>
    <property type="molecule type" value="Genomic_DNA"/>
</dbReference>
<evidence type="ECO:0000313" key="2">
    <source>
        <dbReference type="Proteomes" id="UP000829364"/>
    </source>
</evidence>
<sequence>MPRGRQSRPLMTGPGVPQAWPMHLVGLSHGRGAHFLFYRFSFLPLRFGWLKNGKWEREGKNGLVIFCAYRLWGSGLDRLFSLFISSSSLRSRESTPASTSRGGQSRAIVYDFRGQAALATRRRRDDEEADQLDQILGWTQDVGWMIPPFLNLDNVQYPDQEDSGRLLAMGRVSACGALGYARERDPR</sequence>
<dbReference type="RefSeq" id="XP_047843647.1">
    <property type="nucleotide sequence ID" value="XM_047987661.1"/>
</dbReference>
<organism evidence="1 2">
    <name type="scientific">Purpureocillium takamizusanense</name>
    <dbReference type="NCBI Taxonomy" id="2060973"/>
    <lineage>
        <taxon>Eukaryota</taxon>
        <taxon>Fungi</taxon>
        <taxon>Dikarya</taxon>
        <taxon>Ascomycota</taxon>
        <taxon>Pezizomycotina</taxon>
        <taxon>Sordariomycetes</taxon>
        <taxon>Hypocreomycetidae</taxon>
        <taxon>Hypocreales</taxon>
        <taxon>Ophiocordycipitaceae</taxon>
        <taxon>Purpureocillium</taxon>
    </lineage>
</organism>
<dbReference type="AlphaFoldDB" id="A0A9Q8VCL1"/>
<proteinExistence type="predicted"/>
<name>A0A9Q8VCL1_9HYPO</name>
<keyword evidence="2" id="KW-1185">Reference proteome</keyword>
<reference evidence="1" key="1">
    <citation type="submission" date="2021-11" db="EMBL/GenBank/DDBJ databases">
        <title>Purpureocillium_takamizusanense_genome.</title>
        <authorList>
            <person name="Nguyen N.-H."/>
        </authorList>
    </citation>
    <scope>NUCLEOTIDE SEQUENCE</scope>
    <source>
        <strain evidence="1">PT3</strain>
    </source>
</reference>
<evidence type="ECO:0000313" key="1">
    <source>
        <dbReference type="EMBL" id="UNI20166.1"/>
    </source>
</evidence>
<dbReference type="Proteomes" id="UP000829364">
    <property type="component" value="Chromosome 5"/>
</dbReference>
<accession>A0A9Q8VCL1</accession>